<evidence type="ECO:0000256" key="6">
    <source>
        <dbReference type="ARBA" id="ARBA00023136"/>
    </source>
</evidence>
<feature type="transmembrane region" description="Helical" evidence="7">
    <location>
        <begin position="48"/>
        <end position="69"/>
    </location>
</feature>
<feature type="transmembrane region" description="Helical" evidence="7">
    <location>
        <begin position="173"/>
        <end position="194"/>
    </location>
</feature>
<evidence type="ECO:0000256" key="5">
    <source>
        <dbReference type="ARBA" id="ARBA00022989"/>
    </source>
</evidence>
<feature type="transmembrane region" description="Helical" evidence="7">
    <location>
        <begin position="312"/>
        <end position="332"/>
    </location>
</feature>
<accession>A0A964T4Z7</accession>
<evidence type="ECO:0000256" key="4">
    <source>
        <dbReference type="ARBA" id="ARBA00022692"/>
    </source>
</evidence>
<dbReference type="GO" id="GO:0005886">
    <property type="term" value="C:plasma membrane"/>
    <property type="evidence" value="ECO:0007669"/>
    <property type="project" value="UniProtKB-SubCell"/>
</dbReference>
<dbReference type="PANTHER" id="PTHR23513">
    <property type="entry name" value="INTEGRAL MEMBRANE EFFLUX PROTEIN-RELATED"/>
    <property type="match status" value="1"/>
</dbReference>
<dbReference type="Gene3D" id="1.20.1250.20">
    <property type="entry name" value="MFS general substrate transporter like domains"/>
    <property type="match status" value="1"/>
</dbReference>
<name>A0A964T4Z7_9HYPH</name>
<gene>
    <name evidence="8" type="ORF">E4O86_12940</name>
</gene>
<evidence type="ECO:0000256" key="3">
    <source>
        <dbReference type="ARBA" id="ARBA00022475"/>
    </source>
</evidence>
<feature type="transmembrane region" description="Helical" evidence="7">
    <location>
        <begin position="225"/>
        <end position="250"/>
    </location>
</feature>
<protein>
    <submittedName>
        <fullName evidence="8">MFS transporter</fullName>
    </submittedName>
</protein>
<comment type="caution">
    <text evidence="8">The sequence shown here is derived from an EMBL/GenBank/DDBJ whole genome shotgun (WGS) entry which is preliminary data.</text>
</comment>
<dbReference type="SUPFAM" id="SSF103473">
    <property type="entry name" value="MFS general substrate transporter"/>
    <property type="match status" value="1"/>
</dbReference>
<sequence>MLRRFFDQELWSNREFRAFVTANSIERFAASALTVMLAFHVYEARKLALDIALLGIVQVIPALTLSLHGGEIADRRSRRRLVLGTIALLGLVCCGLMLVAATEAWLVTMLLAAGFLSATVRAYQTPAAVGLEAQVLPVRLVLKGVPVISTLARVSDMLGPVAMGFAWAAWGPVATYGVLAALFATAWGVFAFGISEKPVPVHPPGGPGPLGRIYEGVRYVFANEVLIGSMALDLFAVFFGGAAALLPIFATDILKVGPSGFGLLRSAIAAGALTAAVLAVRFMPRTSAGLALHLIIAGFGLCMVAFGLSTNFYLSLAVLFLAGVCDGLSMVIRHAILRLASPEHMRGRIAAVRMVFVSSSNELGAAQMGFTASLLGPTRAVVAGGLLTIGVVVAVAWRAPKLRRLDLGTYGVRQAVPAE</sequence>
<dbReference type="InterPro" id="IPR036259">
    <property type="entry name" value="MFS_trans_sf"/>
</dbReference>
<reference evidence="8" key="1">
    <citation type="submission" date="2019-03" db="EMBL/GenBank/DDBJ databases">
        <title>Afifella sp. nov., isolated from activated sludge.</title>
        <authorList>
            <person name="Li Q."/>
            <person name="Liu Y."/>
        </authorList>
    </citation>
    <scope>NUCLEOTIDE SEQUENCE</scope>
    <source>
        <strain evidence="8">L72</strain>
    </source>
</reference>
<comment type="subcellular location">
    <subcellularLocation>
        <location evidence="1">Cell membrane</location>
        <topology evidence="1">Multi-pass membrane protein</topology>
    </subcellularLocation>
</comment>
<dbReference type="InterPro" id="IPR010290">
    <property type="entry name" value="TM_effector"/>
</dbReference>
<evidence type="ECO:0000256" key="2">
    <source>
        <dbReference type="ARBA" id="ARBA00022448"/>
    </source>
</evidence>
<organism evidence="8 9">
    <name type="scientific">Propylenella binzhouense</name>
    <dbReference type="NCBI Taxonomy" id="2555902"/>
    <lineage>
        <taxon>Bacteria</taxon>
        <taxon>Pseudomonadati</taxon>
        <taxon>Pseudomonadota</taxon>
        <taxon>Alphaproteobacteria</taxon>
        <taxon>Hyphomicrobiales</taxon>
        <taxon>Propylenellaceae</taxon>
        <taxon>Propylenella</taxon>
    </lineage>
</organism>
<evidence type="ECO:0000313" key="8">
    <source>
        <dbReference type="EMBL" id="MYZ48616.1"/>
    </source>
</evidence>
<keyword evidence="6 7" id="KW-0472">Membrane</keyword>
<dbReference type="CDD" id="cd06173">
    <property type="entry name" value="MFS_MefA_like"/>
    <property type="match status" value="1"/>
</dbReference>
<feature type="transmembrane region" description="Helical" evidence="7">
    <location>
        <begin position="81"/>
        <end position="99"/>
    </location>
</feature>
<evidence type="ECO:0000313" key="9">
    <source>
        <dbReference type="Proteomes" id="UP000773614"/>
    </source>
</evidence>
<dbReference type="Pfam" id="PF05977">
    <property type="entry name" value="MFS_3"/>
    <property type="match status" value="1"/>
</dbReference>
<dbReference type="Proteomes" id="UP000773614">
    <property type="component" value="Unassembled WGS sequence"/>
</dbReference>
<dbReference type="RefSeq" id="WP_161140964.1">
    <property type="nucleotide sequence ID" value="NZ_SPKJ01000043.1"/>
</dbReference>
<evidence type="ECO:0000256" key="7">
    <source>
        <dbReference type="SAM" id="Phobius"/>
    </source>
</evidence>
<feature type="transmembrane region" description="Helical" evidence="7">
    <location>
        <begin position="105"/>
        <end position="123"/>
    </location>
</feature>
<feature type="transmembrane region" description="Helical" evidence="7">
    <location>
        <begin position="262"/>
        <end position="280"/>
    </location>
</feature>
<keyword evidence="4 7" id="KW-0812">Transmembrane</keyword>
<keyword evidence="9" id="KW-1185">Reference proteome</keyword>
<evidence type="ECO:0000256" key="1">
    <source>
        <dbReference type="ARBA" id="ARBA00004651"/>
    </source>
</evidence>
<keyword evidence="3" id="KW-1003">Cell membrane</keyword>
<dbReference type="PANTHER" id="PTHR23513:SF9">
    <property type="entry name" value="ENTEROBACTIN EXPORTER ENTS"/>
    <property type="match status" value="1"/>
</dbReference>
<keyword evidence="5 7" id="KW-1133">Transmembrane helix</keyword>
<dbReference type="OrthoDB" id="7283966at2"/>
<dbReference type="EMBL" id="SPKJ01000043">
    <property type="protein sequence ID" value="MYZ48616.1"/>
    <property type="molecule type" value="Genomic_DNA"/>
</dbReference>
<proteinExistence type="predicted"/>
<feature type="transmembrane region" description="Helical" evidence="7">
    <location>
        <begin position="287"/>
        <end position="306"/>
    </location>
</feature>
<feature type="transmembrane region" description="Helical" evidence="7">
    <location>
        <begin position="20"/>
        <end position="42"/>
    </location>
</feature>
<dbReference type="AlphaFoldDB" id="A0A964T4Z7"/>
<feature type="transmembrane region" description="Helical" evidence="7">
    <location>
        <begin position="380"/>
        <end position="397"/>
    </location>
</feature>
<keyword evidence="2" id="KW-0813">Transport</keyword>